<dbReference type="Proteomes" id="UP000184364">
    <property type="component" value="Unassembled WGS sequence"/>
</dbReference>
<evidence type="ECO:0000313" key="2">
    <source>
        <dbReference type="Proteomes" id="UP000184364"/>
    </source>
</evidence>
<dbReference type="EMBL" id="FRAV01000011">
    <property type="protein sequence ID" value="SHL05170.1"/>
    <property type="molecule type" value="Genomic_DNA"/>
</dbReference>
<dbReference type="OrthoDB" id="657291at2"/>
<name>A0A1M6XGM0_9FLAO</name>
<gene>
    <name evidence="1" type="ORF">SAMN05444267_101112</name>
</gene>
<reference evidence="2" key="1">
    <citation type="submission" date="2016-11" db="EMBL/GenBank/DDBJ databases">
        <authorList>
            <person name="Varghese N."/>
            <person name="Submissions S."/>
        </authorList>
    </citation>
    <scope>NUCLEOTIDE SEQUENCE [LARGE SCALE GENOMIC DNA]</scope>
    <source>
        <strain evidence="2">DSM 26899</strain>
    </source>
</reference>
<organism evidence="1 2">
    <name type="scientific">Chryseobacterium polytrichastri</name>
    <dbReference type="NCBI Taxonomy" id="1302687"/>
    <lineage>
        <taxon>Bacteria</taxon>
        <taxon>Pseudomonadati</taxon>
        <taxon>Bacteroidota</taxon>
        <taxon>Flavobacteriia</taxon>
        <taxon>Flavobacteriales</taxon>
        <taxon>Weeksellaceae</taxon>
        <taxon>Chryseobacterium group</taxon>
        <taxon>Chryseobacterium</taxon>
    </lineage>
</organism>
<dbReference type="Pfam" id="PF18958">
    <property type="entry name" value="DUF5700"/>
    <property type="match status" value="1"/>
</dbReference>
<evidence type="ECO:0000313" key="1">
    <source>
        <dbReference type="EMBL" id="SHL05170.1"/>
    </source>
</evidence>
<sequence>MIKQIIFTLFTFLSSQMVYSQTFDDTSCWEYFKITQDLKNNKPLDKKTWNQFLKNDAIQVYLKDQGVDSAYIDNYRKNMEIAYMPKNNALLQEKLKDPMKNWWLYIVNEYKVNEDQMKKYLTDIKKDPKSYFETCYQYTYQMLPKKYQKKAPNYKVTIIPIHNDAHIESSWMMYSLMAAYFHDANKMGAMGGHEFHHVLRPQLMFEVENQDAVIVNLLQKILNEGSADLTDKIYEGKDAVKLLEFQRETRAEFIADGAKVIKNIDSLLSVKPLNRSSLKMNKLINIGNTSGHVPGCYMSDIIYKAGYKKELVKHIEDPFQFIYLYDKASKKDKNAYVLSSTTMDLVRELDKKYRPKAKVEQYQ</sequence>
<dbReference type="InterPro" id="IPR043754">
    <property type="entry name" value="DUF5700"/>
</dbReference>
<protein>
    <submittedName>
        <fullName evidence="1">Uncharacterized protein</fullName>
    </submittedName>
</protein>
<dbReference type="RefSeq" id="WP_139262623.1">
    <property type="nucleotide sequence ID" value="NZ_FRAV01000011.1"/>
</dbReference>
<keyword evidence="2" id="KW-1185">Reference proteome</keyword>
<proteinExistence type="predicted"/>
<accession>A0A1M6XGM0</accession>
<dbReference type="AlphaFoldDB" id="A0A1M6XGM0"/>